<evidence type="ECO:0000313" key="2">
    <source>
        <dbReference type="EMBL" id="SMF99095.1"/>
    </source>
</evidence>
<proteinExistence type="predicted"/>
<name>A0A238H1H8_9BURK</name>
<feature type="compositionally biased region" description="Basic residues" evidence="1">
    <location>
        <begin position="1"/>
        <end position="15"/>
    </location>
</feature>
<accession>A0A238H1H8</accession>
<organism evidence="2 3">
    <name type="scientific">Burkholderia singularis</name>
    <dbReference type="NCBI Taxonomy" id="1503053"/>
    <lineage>
        <taxon>Bacteria</taxon>
        <taxon>Pseudomonadati</taxon>
        <taxon>Pseudomonadota</taxon>
        <taxon>Betaproteobacteria</taxon>
        <taxon>Burkholderiales</taxon>
        <taxon>Burkholderiaceae</taxon>
        <taxon>Burkholderia</taxon>
        <taxon>pseudomallei group</taxon>
    </lineage>
</organism>
<gene>
    <name evidence="2" type="ORF">BSIN_2313</name>
</gene>
<sequence>MRRRQRARRATRVSRWRSPPGDGERASLSRLRLSAAPGHASVAACG</sequence>
<feature type="region of interest" description="Disordered" evidence="1">
    <location>
        <begin position="1"/>
        <end position="28"/>
    </location>
</feature>
<dbReference type="Proteomes" id="UP000198460">
    <property type="component" value="Unassembled WGS sequence"/>
</dbReference>
<evidence type="ECO:0000313" key="3">
    <source>
        <dbReference type="Proteomes" id="UP000198460"/>
    </source>
</evidence>
<dbReference type="AlphaFoldDB" id="A0A238H1H8"/>
<dbReference type="EMBL" id="FXAN01000038">
    <property type="protein sequence ID" value="SMF99095.1"/>
    <property type="molecule type" value="Genomic_DNA"/>
</dbReference>
<evidence type="ECO:0000256" key="1">
    <source>
        <dbReference type="SAM" id="MobiDB-lite"/>
    </source>
</evidence>
<protein>
    <submittedName>
        <fullName evidence="2">Uncharacterized protein</fullName>
    </submittedName>
</protein>
<reference evidence="2 3" key="1">
    <citation type="submission" date="2017-04" db="EMBL/GenBank/DDBJ databases">
        <authorList>
            <person name="Afonso C.L."/>
            <person name="Miller P.J."/>
            <person name="Scott M.A."/>
            <person name="Spackman E."/>
            <person name="Goraichik I."/>
            <person name="Dimitrov K.M."/>
            <person name="Suarez D.L."/>
            <person name="Swayne D.E."/>
        </authorList>
    </citation>
    <scope>NUCLEOTIDE SEQUENCE [LARGE SCALE GENOMIC DNA]</scope>
    <source>
        <strain evidence="2">LMG 28154</strain>
    </source>
</reference>